<reference evidence="4" key="1">
    <citation type="submission" date="2020-01" db="EMBL/GenBank/DDBJ databases">
        <authorList>
            <person name="Mishra B."/>
        </authorList>
    </citation>
    <scope>NUCLEOTIDE SEQUENCE [LARGE SCALE GENOMIC DNA]</scope>
</reference>
<keyword evidence="5" id="KW-1185">Reference proteome</keyword>
<dbReference type="Pfam" id="PF07727">
    <property type="entry name" value="RVT_2"/>
    <property type="match status" value="1"/>
</dbReference>
<comment type="caution">
    <text evidence="4">The sequence shown here is derived from an EMBL/GenBank/DDBJ whole genome shotgun (WGS) entry which is preliminary data.</text>
</comment>
<feature type="domain" description="Reverse transcriptase Ty1/copia-type" evidence="2">
    <location>
        <begin position="184"/>
        <end position="288"/>
    </location>
</feature>
<accession>A0A6D2HK49</accession>
<gene>
    <name evidence="4" type="ORF">MERR_LOCUS2311</name>
</gene>
<evidence type="ECO:0000259" key="2">
    <source>
        <dbReference type="Pfam" id="PF07727"/>
    </source>
</evidence>
<dbReference type="InterPro" id="IPR057670">
    <property type="entry name" value="SH3_retrovirus"/>
</dbReference>
<sequence length="298" mass="33955">MTPRRDVFLDFREMSSGRVSMANSTVSDVKGIGDGKLNPRAKKGVFTDYPEGVKGFKVWLLEDQKVVISRNVVFREDKVFKEIGTDSNSKEDQDYQSRAISVDFPEPESGRDTAQGGEIPIAEQDNNNNTHGAEDNNAEPEVFELNNYQLARDRPRRETKLPARLEDYECDERDGEDFFAGIATWILIERPKGHKAIGCKWIFKRKPGIIGVEAPRYKARLVAKGYAQKEGVDYQEIFAPAVKHVSIRYMLSAVVHYDMELEQLDVKTALLHGNLDEFIVMEQPEGFVDKRLMHLHFA</sequence>
<protein>
    <submittedName>
        <fullName evidence="4">Uncharacterized protein</fullName>
    </submittedName>
</protein>
<dbReference type="EMBL" id="CACVBM020000144">
    <property type="protein sequence ID" value="CAA7015076.1"/>
    <property type="molecule type" value="Genomic_DNA"/>
</dbReference>
<evidence type="ECO:0000313" key="4">
    <source>
        <dbReference type="EMBL" id="CAA7015076.1"/>
    </source>
</evidence>
<evidence type="ECO:0000259" key="3">
    <source>
        <dbReference type="Pfam" id="PF25597"/>
    </source>
</evidence>
<feature type="compositionally biased region" description="Basic and acidic residues" evidence="1">
    <location>
        <begin position="85"/>
        <end position="95"/>
    </location>
</feature>
<dbReference type="AlphaFoldDB" id="A0A6D2HK49"/>
<organism evidence="4 5">
    <name type="scientific">Microthlaspi erraticum</name>
    <dbReference type="NCBI Taxonomy" id="1685480"/>
    <lineage>
        <taxon>Eukaryota</taxon>
        <taxon>Viridiplantae</taxon>
        <taxon>Streptophyta</taxon>
        <taxon>Embryophyta</taxon>
        <taxon>Tracheophyta</taxon>
        <taxon>Spermatophyta</taxon>
        <taxon>Magnoliopsida</taxon>
        <taxon>eudicotyledons</taxon>
        <taxon>Gunneridae</taxon>
        <taxon>Pentapetalae</taxon>
        <taxon>rosids</taxon>
        <taxon>malvids</taxon>
        <taxon>Brassicales</taxon>
        <taxon>Brassicaceae</taxon>
        <taxon>Coluteocarpeae</taxon>
        <taxon>Microthlaspi</taxon>
    </lineage>
</organism>
<dbReference type="Pfam" id="PF25597">
    <property type="entry name" value="SH3_retrovirus"/>
    <property type="match status" value="1"/>
</dbReference>
<name>A0A6D2HK49_9BRAS</name>
<proteinExistence type="predicted"/>
<feature type="domain" description="Retroviral polymerase SH3-like" evidence="3">
    <location>
        <begin position="35"/>
        <end position="83"/>
    </location>
</feature>
<dbReference type="OrthoDB" id="1692315at2759"/>
<dbReference type="InterPro" id="IPR013103">
    <property type="entry name" value="RVT_2"/>
</dbReference>
<dbReference type="Proteomes" id="UP000467841">
    <property type="component" value="Unassembled WGS sequence"/>
</dbReference>
<evidence type="ECO:0000313" key="5">
    <source>
        <dbReference type="Proteomes" id="UP000467841"/>
    </source>
</evidence>
<feature type="region of interest" description="Disordered" evidence="1">
    <location>
        <begin position="85"/>
        <end position="140"/>
    </location>
</feature>
<evidence type="ECO:0000256" key="1">
    <source>
        <dbReference type="SAM" id="MobiDB-lite"/>
    </source>
</evidence>